<protein>
    <submittedName>
        <fullName evidence="2">Glycosyltransferase</fullName>
        <ecNumber evidence="2">2.4.-.-</ecNumber>
    </submittedName>
</protein>
<dbReference type="Pfam" id="PF00535">
    <property type="entry name" value="Glycos_transf_2"/>
    <property type="match status" value="1"/>
</dbReference>
<accession>A0ABZ2ZR76</accession>
<dbReference type="InterPro" id="IPR050834">
    <property type="entry name" value="Glycosyltransf_2"/>
</dbReference>
<dbReference type="SUPFAM" id="SSF53448">
    <property type="entry name" value="Nucleotide-diphospho-sugar transferases"/>
    <property type="match status" value="1"/>
</dbReference>
<dbReference type="Proteomes" id="UP001448858">
    <property type="component" value="Chromosome"/>
</dbReference>
<dbReference type="GO" id="GO:0016757">
    <property type="term" value="F:glycosyltransferase activity"/>
    <property type="evidence" value="ECO:0007669"/>
    <property type="project" value="UniProtKB-KW"/>
</dbReference>
<evidence type="ECO:0000313" key="3">
    <source>
        <dbReference type="Proteomes" id="UP001448858"/>
    </source>
</evidence>
<evidence type="ECO:0000259" key="1">
    <source>
        <dbReference type="Pfam" id="PF00535"/>
    </source>
</evidence>
<feature type="domain" description="Glycosyltransferase 2-like" evidence="1">
    <location>
        <begin position="8"/>
        <end position="124"/>
    </location>
</feature>
<proteinExistence type="predicted"/>
<dbReference type="InterPro" id="IPR001173">
    <property type="entry name" value="Glyco_trans_2-like"/>
</dbReference>
<keyword evidence="3" id="KW-1185">Reference proteome</keyword>
<reference evidence="2 3" key="1">
    <citation type="submission" date="2024-04" db="EMBL/GenBank/DDBJ databases">
        <title>Arthrobacter sp. from Plains bison fecal sample.</title>
        <authorList>
            <person name="Ruzzini A."/>
        </authorList>
    </citation>
    <scope>NUCLEOTIDE SEQUENCE [LARGE SCALE GENOMIC DNA]</scope>
    <source>
        <strain evidence="2 3">EINP1</strain>
    </source>
</reference>
<organism evidence="2 3">
    <name type="scientific">Arthrobacter citreus</name>
    <dbReference type="NCBI Taxonomy" id="1670"/>
    <lineage>
        <taxon>Bacteria</taxon>
        <taxon>Bacillati</taxon>
        <taxon>Actinomycetota</taxon>
        <taxon>Actinomycetes</taxon>
        <taxon>Micrococcales</taxon>
        <taxon>Micrococcaceae</taxon>
        <taxon>Arthrobacter</taxon>
    </lineage>
</organism>
<dbReference type="EMBL" id="CP151657">
    <property type="protein sequence ID" value="WZP14633.1"/>
    <property type="molecule type" value="Genomic_DNA"/>
</dbReference>
<evidence type="ECO:0000313" key="2">
    <source>
        <dbReference type="EMBL" id="WZP14633.1"/>
    </source>
</evidence>
<dbReference type="EC" id="2.4.-.-" evidence="2"/>
<name>A0ABZ2ZR76_9MICC</name>
<dbReference type="CDD" id="cd00761">
    <property type="entry name" value="Glyco_tranf_GTA_type"/>
    <property type="match status" value="1"/>
</dbReference>
<dbReference type="PANTHER" id="PTHR43685">
    <property type="entry name" value="GLYCOSYLTRANSFERASE"/>
    <property type="match status" value="1"/>
</dbReference>
<keyword evidence="2" id="KW-0328">Glycosyltransferase</keyword>
<dbReference type="InterPro" id="IPR029044">
    <property type="entry name" value="Nucleotide-diphossugar_trans"/>
</dbReference>
<dbReference type="PANTHER" id="PTHR43685:SF2">
    <property type="entry name" value="GLYCOSYLTRANSFERASE 2-LIKE DOMAIN-CONTAINING PROTEIN"/>
    <property type="match status" value="1"/>
</dbReference>
<dbReference type="RefSeq" id="WP_342022284.1">
    <property type="nucleotide sequence ID" value="NZ_CP151657.1"/>
</dbReference>
<gene>
    <name evidence="2" type="ORF">AAE021_10510</name>
</gene>
<sequence>MAAPKIAVVIPTLTSPTSLERLLLSLAKQTLPPVEVVVVAQKQPETAALIIASAYPSARMVTSSIGLSKARNAGIYSLVSDWDVVALPDDDIEYSLNAFENAAAHFISDLGAICGRVSPEDPSEETRIAFGTEPIDVNKKNVWSTTIEAGYFLSRHMMDRIGSYNEDLGLGAASQWKSGEGTEVLLRAIEGGFRVRYQPDVSMIEITDRAKQQEHDRKRLRDYARGTGRVYRLRYGLLGQAELVIRSVGRLTLRGLRSRGSTVRDDWAILSGRVQGLLG</sequence>
<dbReference type="Gene3D" id="3.90.550.10">
    <property type="entry name" value="Spore Coat Polysaccharide Biosynthesis Protein SpsA, Chain A"/>
    <property type="match status" value="1"/>
</dbReference>
<keyword evidence="2" id="KW-0808">Transferase</keyword>